<evidence type="ECO:0000313" key="1">
    <source>
        <dbReference type="EMBL" id="VFJ90727.1"/>
    </source>
</evidence>
<gene>
    <name evidence="1" type="ORF">BECKH772A_GA0070896_1002323</name>
    <name evidence="2" type="ORF">BECKH772B_GA0070898_1002123</name>
    <name evidence="3" type="ORF">BECKH772C_GA0070978_1002123</name>
</gene>
<evidence type="ECO:0000313" key="3">
    <source>
        <dbReference type="EMBL" id="VFJ98445.1"/>
    </source>
</evidence>
<name>A0A450UGZ8_9GAMM</name>
<protein>
    <submittedName>
        <fullName evidence="2">Uncharacterized protein</fullName>
    </submittedName>
</protein>
<evidence type="ECO:0000313" key="2">
    <source>
        <dbReference type="EMBL" id="VFJ91801.1"/>
    </source>
</evidence>
<reference evidence="2" key="1">
    <citation type="submission" date="2019-02" db="EMBL/GenBank/DDBJ databases">
        <authorList>
            <person name="Gruber-Vodicka R. H."/>
            <person name="Seah K. B. B."/>
        </authorList>
    </citation>
    <scope>NUCLEOTIDE SEQUENCE</scope>
    <source>
        <strain evidence="3">BECK_SA2B12</strain>
        <strain evidence="1">BECK_SA2B15</strain>
        <strain evidence="2">BECK_SA2B20</strain>
    </source>
</reference>
<dbReference type="AlphaFoldDB" id="A0A450UGZ8"/>
<accession>A0A450UGZ8</accession>
<dbReference type="EMBL" id="CAADFI010000021">
    <property type="protein sequence ID" value="VFJ91801.1"/>
    <property type="molecule type" value="Genomic_DNA"/>
</dbReference>
<dbReference type="EMBL" id="CAADFG010000023">
    <property type="protein sequence ID" value="VFJ90727.1"/>
    <property type="molecule type" value="Genomic_DNA"/>
</dbReference>
<organism evidence="2">
    <name type="scientific">Candidatus Kentrum eta</name>
    <dbReference type="NCBI Taxonomy" id="2126337"/>
    <lineage>
        <taxon>Bacteria</taxon>
        <taxon>Pseudomonadati</taxon>
        <taxon>Pseudomonadota</taxon>
        <taxon>Gammaproteobacteria</taxon>
        <taxon>Candidatus Kentrum</taxon>
    </lineage>
</organism>
<sequence length="109" mass="12150">MERKKPTTVEQFIALVDEALFEIEELRASMAYDDEDITDDFSGFIQPLQSGVRDLRQQLANGSHEFVDCDLAFMAVVAAVPHHLLPFGDLLSFLNQVHREGLGVDASLS</sequence>
<proteinExistence type="predicted"/>
<dbReference type="EMBL" id="CAADFJ010000021">
    <property type="protein sequence ID" value="VFJ98445.1"/>
    <property type="molecule type" value="Genomic_DNA"/>
</dbReference>